<dbReference type="EMBL" id="JAIWQS010000007">
    <property type="protein sequence ID" value="KAJ8759614.1"/>
    <property type="molecule type" value="Genomic_DNA"/>
</dbReference>
<evidence type="ECO:0000313" key="2">
    <source>
        <dbReference type="Proteomes" id="UP001159364"/>
    </source>
</evidence>
<reference evidence="1 2" key="1">
    <citation type="submission" date="2021-09" db="EMBL/GenBank/DDBJ databases">
        <title>Genomic insights and catalytic innovation underlie evolution of tropane alkaloids biosynthesis.</title>
        <authorList>
            <person name="Wang Y.-J."/>
            <person name="Tian T."/>
            <person name="Huang J.-P."/>
            <person name="Huang S.-X."/>
        </authorList>
    </citation>
    <scope>NUCLEOTIDE SEQUENCE [LARGE SCALE GENOMIC DNA]</scope>
    <source>
        <strain evidence="1">KIB-2018</strain>
        <tissue evidence="1">Leaf</tissue>
    </source>
</reference>
<gene>
    <name evidence="1" type="ORF">K2173_008795</name>
</gene>
<dbReference type="Proteomes" id="UP001159364">
    <property type="component" value="Linkage Group LG07"/>
</dbReference>
<name>A0AAV8T0D6_9ROSI</name>
<dbReference type="AlphaFoldDB" id="A0AAV8T0D6"/>
<comment type="caution">
    <text evidence="1">The sequence shown here is derived from an EMBL/GenBank/DDBJ whole genome shotgun (WGS) entry which is preliminary data.</text>
</comment>
<organism evidence="1 2">
    <name type="scientific">Erythroxylum novogranatense</name>
    <dbReference type="NCBI Taxonomy" id="1862640"/>
    <lineage>
        <taxon>Eukaryota</taxon>
        <taxon>Viridiplantae</taxon>
        <taxon>Streptophyta</taxon>
        <taxon>Embryophyta</taxon>
        <taxon>Tracheophyta</taxon>
        <taxon>Spermatophyta</taxon>
        <taxon>Magnoliopsida</taxon>
        <taxon>eudicotyledons</taxon>
        <taxon>Gunneridae</taxon>
        <taxon>Pentapetalae</taxon>
        <taxon>rosids</taxon>
        <taxon>fabids</taxon>
        <taxon>Malpighiales</taxon>
        <taxon>Erythroxylaceae</taxon>
        <taxon>Erythroxylum</taxon>
    </lineage>
</organism>
<protein>
    <submittedName>
        <fullName evidence="1">Uncharacterized protein</fullName>
    </submittedName>
</protein>
<accession>A0AAV8T0D6</accession>
<sequence length="254" mass="28376">MESDLECQHRYHLNSGLTRYQSVPSSYFSSFLDGVDSGEDFMNRPHSPETQRIFSRLLANNSDYSSSHQNVYKMKKDSPPTLPVNQLVQSVQIMDDSRSRHNLYQNQLPEQNSKAGMDYGPATANQTGMRTRGFFSNMNIEFENGYAVLREASFPAASRGISTIAEVGNGETSLDTNDYGIGSWDDNNTFSDLHDSETQNLETANQPPTLAHHLSLTTSSAEMSAMEKVLQFQDSVPCKVRAKRGLEEQELVNG</sequence>
<proteinExistence type="predicted"/>
<keyword evidence="2" id="KW-1185">Reference proteome</keyword>
<evidence type="ECO:0000313" key="1">
    <source>
        <dbReference type="EMBL" id="KAJ8759614.1"/>
    </source>
</evidence>